<dbReference type="Pfam" id="PF15391">
    <property type="entry name" value="DUF4614"/>
    <property type="match status" value="1"/>
</dbReference>
<feature type="region of interest" description="Disordered" evidence="1">
    <location>
        <begin position="189"/>
        <end position="373"/>
    </location>
</feature>
<feature type="region of interest" description="Disordered" evidence="1">
    <location>
        <begin position="1"/>
        <end position="124"/>
    </location>
</feature>
<dbReference type="GeneTree" id="ENSGT00390000002505"/>
<feature type="compositionally biased region" description="Low complexity" evidence="1">
    <location>
        <begin position="249"/>
        <end position="275"/>
    </location>
</feature>
<dbReference type="OrthoDB" id="2151530at2759"/>
<dbReference type="Ensembl" id="ENSLLET00000039884.1">
    <property type="protein sequence ID" value="ENSLLEP00000038371.1"/>
    <property type="gene ID" value="ENSLLEG00000024345.1"/>
</dbReference>
<dbReference type="InterPro" id="IPR040120">
    <property type="entry name" value="C19orf44-like"/>
</dbReference>
<reference evidence="3" key="1">
    <citation type="submission" date="2025-08" db="UniProtKB">
        <authorList>
            <consortium name="Ensembl"/>
        </authorList>
    </citation>
    <scope>IDENTIFICATION</scope>
</reference>
<dbReference type="Proteomes" id="UP000694569">
    <property type="component" value="Unplaced"/>
</dbReference>
<feature type="region of interest" description="Disordered" evidence="1">
    <location>
        <begin position="416"/>
        <end position="458"/>
    </location>
</feature>
<dbReference type="InterPro" id="IPR027884">
    <property type="entry name" value="DUF4614"/>
</dbReference>
<feature type="compositionally biased region" description="Basic and acidic residues" evidence="1">
    <location>
        <begin position="289"/>
        <end position="303"/>
    </location>
</feature>
<feature type="region of interest" description="Disordered" evidence="1">
    <location>
        <begin position="146"/>
        <end position="168"/>
    </location>
</feature>
<organism evidence="3 4">
    <name type="scientific">Leptobrachium leishanense</name>
    <name type="common">Leishan spiny toad</name>
    <dbReference type="NCBI Taxonomy" id="445787"/>
    <lineage>
        <taxon>Eukaryota</taxon>
        <taxon>Metazoa</taxon>
        <taxon>Chordata</taxon>
        <taxon>Craniata</taxon>
        <taxon>Vertebrata</taxon>
        <taxon>Euteleostomi</taxon>
        <taxon>Amphibia</taxon>
        <taxon>Batrachia</taxon>
        <taxon>Anura</taxon>
        <taxon>Pelobatoidea</taxon>
        <taxon>Megophryidae</taxon>
        <taxon>Leptobrachium</taxon>
    </lineage>
</organism>
<dbReference type="PANTHER" id="PTHR22409:SF2">
    <property type="entry name" value="CHROMOSOME 19 OPEN READING FRAME 44"/>
    <property type="match status" value="1"/>
</dbReference>
<feature type="domain" description="DUF4614" evidence="2">
    <location>
        <begin position="407"/>
        <end position="582"/>
    </location>
</feature>
<evidence type="ECO:0000256" key="1">
    <source>
        <dbReference type="SAM" id="MobiDB-lite"/>
    </source>
</evidence>
<feature type="compositionally biased region" description="Basic and acidic residues" evidence="1">
    <location>
        <begin position="325"/>
        <end position="344"/>
    </location>
</feature>
<feature type="compositionally biased region" description="Pro residues" evidence="1">
    <location>
        <begin position="194"/>
        <end position="205"/>
    </location>
</feature>
<feature type="compositionally biased region" description="Polar residues" evidence="1">
    <location>
        <begin position="89"/>
        <end position="102"/>
    </location>
</feature>
<dbReference type="PANTHER" id="PTHR22409">
    <property type="entry name" value="CHROMOSOME 19 OPEN READING FRAME 44"/>
    <property type="match status" value="1"/>
</dbReference>
<evidence type="ECO:0000313" key="3">
    <source>
        <dbReference type="Ensembl" id="ENSLLEP00000038371.1"/>
    </source>
</evidence>
<protein>
    <recommendedName>
        <fullName evidence="2">DUF4614 domain-containing protein</fullName>
    </recommendedName>
</protein>
<evidence type="ECO:0000313" key="4">
    <source>
        <dbReference type="Proteomes" id="UP000694569"/>
    </source>
</evidence>
<accession>A0A8C5QJZ6</accession>
<proteinExistence type="predicted"/>
<sequence>MKNTMSRGKMRSSVLSRAMAQLAGKRVPVESKESANKHQKTKQDPSNFLDDDDDDDETKQYDRNETPTKPAGPQSRFLKKKTLDPNIARSDSNQKKYPTQQLELRKPGSDVPLNEKAVRTSEDGLISSSEFSSSFLRKKVNIKMPQPDIDKGGFAALNSSTESTVRARASKEYLQSLESSLEVSEELDKWWKIPKPPRTPSPPSKGTPRRSLHRSPSALGFNPPCFSPTRFLSRSPSPPSRGPSRLRRTPSLTRLGSRSPSPSMRSSLTSSTPRTRLVRRSCSPVSQRSDIKSLDELFSRTEDVNSTSSNDFKWNILSLDDLEPNADRGEANKKKRGKEDEAKQIPHSSLGQARTPHVKERMSFPTSGADSTVEEYSVVNSSLKTTSVISEHVVNSQYSSPDRLAKESDNETTINSAYSEDFEESEGTISSSSEDSSSCKSYSESKLSMKHRGSSRHSVLPSFKLHHNKPVKEMAVQTSNSDFPLNWTQGTSALGHGLSYTFMEPVSIASHVMNPELIDALSTHNPVSLVLNDLFKQQFLLTKNFVDMACQHYLSTVSTLERERYHYTTLEDTKEYIRQEKSRRQKIRSGQVLGEREQ</sequence>
<name>A0A8C5QJZ6_9ANUR</name>
<feature type="compositionally biased region" description="Low complexity" evidence="1">
    <location>
        <begin position="427"/>
        <end position="446"/>
    </location>
</feature>
<keyword evidence="4" id="KW-1185">Reference proteome</keyword>
<reference evidence="3" key="2">
    <citation type="submission" date="2025-09" db="UniProtKB">
        <authorList>
            <consortium name="Ensembl"/>
        </authorList>
    </citation>
    <scope>IDENTIFICATION</scope>
</reference>
<evidence type="ECO:0000259" key="2">
    <source>
        <dbReference type="Pfam" id="PF15391"/>
    </source>
</evidence>
<dbReference type="AlphaFoldDB" id="A0A8C5QJZ6"/>
<feature type="compositionally biased region" description="Basic and acidic residues" evidence="1">
    <location>
        <begin position="27"/>
        <end position="36"/>
    </location>
</feature>